<reference evidence="6 7" key="1">
    <citation type="submission" date="2013-09" db="EMBL/GenBank/DDBJ databases">
        <authorList>
            <person name="Zeng Z."/>
            <person name="Chen C."/>
        </authorList>
    </citation>
    <scope>NUCLEOTIDE SEQUENCE [LARGE SCALE GENOMIC DNA]</scope>
    <source>
        <strain evidence="6 7">GH29-5</strain>
    </source>
</reference>
<dbReference type="PANTHER" id="PTHR43846:SF1">
    <property type="entry name" value="TRNA URIDINE(34) HYDROXYLASE"/>
    <property type="match status" value="1"/>
</dbReference>
<evidence type="ECO:0000256" key="2">
    <source>
        <dbReference type="ARBA" id="ARBA00023002"/>
    </source>
</evidence>
<dbReference type="Pfam" id="PF17773">
    <property type="entry name" value="UPF0176_N"/>
    <property type="match status" value="1"/>
</dbReference>
<dbReference type="GO" id="GO:0016705">
    <property type="term" value="F:oxidoreductase activity, acting on paired donors, with incorporation or reduction of molecular oxygen"/>
    <property type="evidence" value="ECO:0007669"/>
    <property type="project" value="UniProtKB-UniRule"/>
</dbReference>
<dbReference type="PANTHER" id="PTHR43846">
    <property type="entry name" value="UPF0176 PROTEIN YCEA"/>
    <property type="match status" value="1"/>
</dbReference>
<dbReference type="GO" id="GO:0006400">
    <property type="term" value="P:tRNA modification"/>
    <property type="evidence" value="ECO:0007669"/>
    <property type="project" value="UniProtKB-UniRule"/>
</dbReference>
<dbReference type="SMART" id="SM00450">
    <property type="entry name" value="RHOD"/>
    <property type="match status" value="1"/>
</dbReference>
<comment type="similarity">
    <text evidence="4">Belongs to the TrhO family.</text>
</comment>
<evidence type="ECO:0000313" key="6">
    <source>
        <dbReference type="EMBL" id="KGO87487.1"/>
    </source>
</evidence>
<dbReference type="Pfam" id="PF12368">
    <property type="entry name" value="Rhodanese_C"/>
    <property type="match status" value="1"/>
</dbReference>
<keyword evidence="6" id="KW-0808">Transferase</keyword>
<comment type="caution">
    <text evidence="6">The sequence shown here is derived from an EMBL/GenBank/DDBJ whole genome shotgun (WGS) entry which is preliminary data.</text>
</comment>
<gene>
    <name evidence="4" type="primary">trhO</name>
    <name evidence="6" type="ORF">Q764_12765</name>
</gene>
<dbReference type="Proteomes" id="UP000030121">
    <property type="component" value="Unassembled WGS sequence"/>
</dbReference>
<feature type="domain" description="Rhodanese" evidence="5">
    <location>
        <begin position="144"/>
        <end position="239"/>
    </location>
</feature>
<dbReference type="Gene3D" id="3.30.70.100">
    <property type="match status" value="1"/>
</dbReference>
<organism evidence="6 7">
    <name type="scientific">Flavobacterium suncheonense GH29-5 = DSM 17707</name>
    <dbReference type="NCBI Taxonomy" id="1121899"/>
    <lineage>
        <taxon>Bacteria</taxon>
        <taxon>Pseudomonadati</taxon>
        <taxon>Bacteroidota</taxon>
        <taxon>Flavobacteriia</taxon>
        <taxon>Flavobacteriales</taxon>
        <taxon>Flavobacteriaceae</taxon>
        <taxon>Flavobacterium</taxon>
    </lineage>
</organism>
<dbReference type="RefSeq" id="WP_026980914.1">
    <property type="nucleotide sequence ID" value="NZ_AUCZ01000016.1"/>
</dbReference>
<dbReference type="EC" id="1.14.-.-" evidence="4"/>
<dbReference type="Gene3D" id="3.40.250.10">
    <property type="entry name" value="Rhodanese-like domain"/>
    <property type="match status" value="1"/>
</dbReference>
<evidence type="ECO:0000256" key="4">
    <source>
        <dbReference type="HAMAP-Rule" id="MF_00469"/>
    </source>
</evidence>
<keyword evidence="2 4" id="KW-0560">Oxidoreductase</keyword>
<dbReference type="InterPro" id="IPR022111">
    <property type="entry name" value="Rhodanese_C"/>
</dbReference>
<evidence type="ECO:0000256" key="1">
    <source>
        <dbReference type="ARBA" id="ARBA00022694"/>
    </source>
</evidence>
<sequence>MQLYNTLSAEERKELIDQAGQQRLTLSFYQYAHIEDPQQFRNDLFVAWNKLDALGRIYVAKEGINAQMSVPAQNFEAFRETLEAYDFMKGIRLNVAVEHDDHSFLKLTVKVRNKIVADGLNDETFDVTNKGVHLNAKAFNDILDDPNTIVVDFRNHYESEVGHFKGAITPDVETFRESLPIINEQLKDYKEDKNLVMYCTGGIRCEKASAYFKHQGFKNVYQLEGGIINYAKQIKEEGLESKFIGKNFVFDHRLGERITNDIIAQCHQCGKPCDNHTNCANDACHLLFIQCDECMEAMENCCSTECQETIHLPLADQIRKRKGLQVGNKIFRKGKSESLKFKKSGVLEGIPLAQATEENEKPKTLRQRIAVKKVMVGKGEHYYSKAQVGQFTITNHELQAGDKILIQGPTTGEKQLVVEKLLVNGQESATAKAGDKVTFSVPFKVRASDKLFKLLS</sequence>
<accession>A0A0A2M4A5</accession>
<name>A0A0A2M4A5_9FLAO</name>
<dbReference type="GO" id="GO:0016740">
    <property type="term" value="F:transferase activity"/>
    <property type="evidence" value="ECO:0007669"/>
    <property type="project" value="UniProtKB-KW"/>
</dbReference>
<comment type="function">
    <text evidence="3">Catalyzes oxygen-dependent 5-hydroxyuridine (ho5U) modification at position 34 in tRNAs, the first step in 5-carboxymethoxyuridine (cmo5U) biosynthesis. May be part of an alternate pathway, which is able to bypass cmo5U biogenesis in a subset of tRNAs under aerobic conditions.</text>
</comment>
<dbReference type="Pfam" id="PF00581">
    <property type="entry name" value="Rhodanese"/>
    <property type="match status" value="1"/>
</dbReference>
<dbReference type="NCBIfam" id="NF001133">
    <property type="entry name" value="PRK00142.1-1"/>
    <property type="match status" value="1"/>
</dbReference>
<dbReference type="STRING" id="1121899.GCA_000430025_02612"/>
<dbReference type="InterPro" id="IPR040503">
    <property type="entry name" value="TRHO_N"/>
</dbReference>
<dbReference type="AlphaFoldDB" id="A0A0A2M4A5"/>
<dbReference type="eggNOG" id="COG1054">
    <property type="taxonomic scope" value="Bacteria"/>
</dbReference>
<dbReference type="HAMAP" id="MF_00469">
    <property type="entry name" value="TrhO"/>
    <property type="match status" value="1"/>
</dbReference>
<comment type="catalytic activity">
    <reaction evidence="4">
        <text>uridine(34) in tRNA + AH2 + O2 = 5-hydroxyuridine(34) in tRNA + A + H2O</text>
        <dbReference type="Rhea" id="RHEA:64224"/>
        <dbReference type="Rhea" id="RHEA-COMP:11727"/>
        <dbReference type="Rhea" id="RHEA-COMP:13381"/>
        <dbReference type="ChEBI" id="CHEBI:13193"/>
        <dbReference type="ChEBI" id="CHEBI:15377"/>
        <dbReference type="ChEBI" id="CHEBI:15379"/>
        <dbReference type="ChEBI" id="CHEBI:17499"/>
        <dbReference type="ChEBI" id="CHEBI:65315"/>
        <dbReference type="ChEBI" id="CHEBI:136877"/>
    </reaction>
</comment>
<dbReference type="InterPro" id="IPR001763">
    <property type="entry name" value="Rhodanese-like_dom"/>
</dbReference>
<protein>
    <recommendedName>
        <fullName evidence="4">tRNA uridine(34) hydroxylase</fullName>
        <ecNumber evidence="4">1.14.-.-</ecNumber>
    </recommendedName>
    <alternativeName>
        <fullName evidence="4">tRNA hydroxylation protein O</fullName>
    </alternativeName>
</protein>
<evidence type="ECO:0000259" key="5">
    <source>
        <dbReference type="PROSITE" id="PS50206"/>
    </source>
</evidence>
<dbReference type="CDD" id="cd01518">
    <property type="entry name" value="RHOD_YceA"/>
    <property type="match status" value="1"/>
</dbReference>
<evidence type="ECO:0000313" key="7">
    <source>
        <dbReference type="Proteomes" id="UP000030121"/>
    </source>
</evidence>
<dbReference type="EMBL" id="JRLW01000019">
    <property type="protein sequence ID" value="KGO87487.1"/>
    <property type="molecule type" value="Genomic_DNA"/>
</dbReference>
<dbReference type="OrthoDB" id="9778326at2"/>
<evidence type="ECO:0000256" key="3">
    <source>
        <dbReference type="ARBA" id="ARBA00045625"/>
    </source>
</evidence>
<dbReference type="NCBIfam" id="NF001135">
    <property type="entry name" value="PRK00142.1-3"/>
    <property type="match status" value="1"/>
</dbReference>
<keyword evidence="1 4" id="KW-0819">tRNA processing</keyword>
<dbReference type="InterPro" id="IPR020936">
    <property type="entry name" value="TrhO"/>
</dbReference>
<dbReference type="InterPro" id="IPR036873">
    <property type="entry name" value="Rhodanese-like_dom_sf"/>
</dbReference>
<dbReference type="SUPFAM" id="SSF52821">
    <property type="entry name" value="Rhodanese/Cell cycle control phosphatase"/>
    <property type="match status" value="1"/>
</dbReference>
<dbReference type="PROSITE" id="PS50206">
    <property type="entry name" value="RHODANESE_3"/>
    <property type="match status" value="1"/>
</dbReference>
<keyword evidence="7" id="KW-1185">Reference proteome</keyword>
<proteinExistence type="inferred from homology"/>